<feature type="compositionally biased region" description="Low complexity" evidence="1">
    <location>
        <begin position="118"/>
        <end position="138"/>
    </location>
</feature>
<feature type="region of interest" description="Disordered" evidence="1">
    <location>
        <begin position="81"/>
        <end position="101"/>
    </location>
</feature>
<keyword evidence="4" id="KW-1185">Reference proteome</keyword>
<dbReference type="AlphaFoldDB" id="A0A5N5TFD1"/>
<keyword evidence="2" id="KW-0472">Membrane</keyword>
<evidence type="ECO:0000313" key="4">
    <source>
        <dbReference type="Proteomes" id="UP000326759"/>
    </source>
</evidence>
<comment type="caution">
    <text evidence="3">The sequence shown here is derived from an EMBL/GenBank/DDBJ whole genome shotgun (WGS) entry which is preliminary data.</text>
</comment>
<sequence length="146" mass="16531">MLLTIEVEFGKKKSIWCLNEQFQLGVHSLLIKLVMHIIFINIIFINIIFILYIFINIIFIFILLNDGNLRVYSVFMVAEEDSDPPVQGPMPYEPDDAPWKKKGESGIRKFFRKLFGEEGAAGTPTSTGSGATSTSRSPLGRPFLKF</sequence>
<protein>
    <submittedName>
        <fullName evidence="3">RILP-like-like protein</fullName>
    </submittedName>
</protein>
<dbReference type="OrthoDB" id="10069524at2759"/>
<proteinExistence type="predicted"/>
<name>A0A5N5TFD1_9CRUS</name>
<accession>A0A5N5TFD1</accession>
<reference evidence="3 4" key="1">
    <citation type="journal article" date="2019" name="PLoS Biol.">
        <title>Sex chromosomes control vertical transmission of feminizing Wolbachia symbionts in an isopod.</title>
        <authorList>
            <person name="Becking T."/>
            <person name="Chebbi M.A."/>
            <person name="Giraud I."/>
            <person name="Moumen B."/>
            <person name="Laverre T."/>
            <person name="Caubet Y."/>
            <person name="Peccoud J."/>
            <person name="Gilbert C."/>
            <person name="Cordaux R."/>
        </authorList>
    </citation>
    <scope>NUCLEOTIDE SEQUENCE [LARGE SCALE GENOMIC DNA]</scope>
    <source>
        <strain evidence="3">ANa2</strain>
        <tissue evidence="3">Whole body excluding digestive tract and cuticle</tissue>
    </source>
</reference>
<keyword evidence="2" id="KW-1133">Transmembrane helix</keyword>
<evidence type="ECO:0000313" key="3">
    <source>
        <dbReference type="EMBL" id="KAB7504937.1"/>
    </source>
</evidence>
<dbReference type="EMBL" id="SEYY01002077">
    <property type="protein sequence ID" value="KAB7504937.1"/>
    <property type="molecule type" value="Genomic_DNA"/>
</dbReference>
<evidence type="ECO:0000256" key="2">
    <source>
        <dbReference type="SAM" id="Phobius"/>
    </source>
</evidence>
<organism evidence="3 4">
    <name type="scientific">Armadillidium nasatum</name>
    <dbReference type="NCBI Taxonomy" id="96803"/>
    <lineage>
        <taxon>Eukaryota</taxon>
        <taxon>Metazoa</taxon>
        <taxon>Ecdysozoa</taxon>
        <taxon>Arthropoda</taxon>
        <taxon>Crustacea</taxon>
        <taxon>Multicrustacea</taxon>
        <taxon>Malacostraca</taxon>
        <taxon>Eumalacostraca</taxon>
        <taxon>Peracarida</taxon>
        <taxon>Isopoda</taxon>
        <taxon>Oniscidea</taxon>
        <taxon>Crinocheta</taxon>
        <taxon>Armadillidiidae</taxon>
        <taxon>Armadillidium</taxon>
    </lineage>
</organism>
<keyword evidence="2" id="KW-0812">Transmembrane</keyword>
<evidence type="ECO:0000256" key="1">
    <source>
        <dbReference type="SAM" id="MobiDB-lite"/>
    </source>
</evidence>
<gene>
    <name evidence="3" type="ORF">Anas_02362</name>
</gene>
<feature type="transmembrane region" description="Helical" evidence="2">
    <location>
        <begin position="33"/>
        <end position="64"/>
    </location>
</feature>
<dbReference type="Proteomes" id="UP000326759">
    <property type="component" value="Unassembled WGS sequence"/>
</dbReference>
<feature type="region of interest" description="Disordered" evidence="1">
    <location>
        <begin position="118"/>
        <end position="146"/>
    </location>
</feature>